<dbReference type="PROSITE" id="PS50109">
    <property type="entry name" value="HIS_KIN"/>
    <property type="match status" value="1"/>
</dbReference>
<keyword evidence="9" id="KW-0067">ATP-binding</keyword>
<evidence type="ECO:0000313" key="17">
    <source>
        <dbReference type="Proteomes" id="UP000186795"/>
    </source>
</evidence>
<comment type="subcellular location">
    <subcellularLocation>
        <location evidence="2">Cell membrane</location>
        <topology evidence="2">Multi-pass membrane protein</topology>
    </subcellularLocation>
</comment>
<evidence type="ECO:0000259" key="14">
    <source>
        <dbReference type="PROSITE" id="PS50109"/>
    </source>
</evidence>
<dbReference type="SUPFAM" id="SSF55874">
    <property type="entry name" value="ATPase domain of HSP90 chaperone/DNA topoisomerase II/histidine kinase"/>
    <property type="match status" value="1"/>
</dbReference>
<evidence type="ECO:0000256" key="1">
    <source>
        <dbReference type="ARBA" id="ARBA00000085"/>
    </source>
</evidence>
<feature type="transmembrane region" description="Helical" evidence="13">
    <location>
        <begin position="7"/>
        <end position="30"/>
    </location>
</feature>
<keyword evidence="13" id="KW-0812">Transmembrane</keyword>
<evidence type="ECO:0000256" key="12">
    <source>
        <dbReference type="SAM" id="Coils"/>
    </source>
</evidence>
<dbReference type="OrthoDB" id="9813151at2"/>
<evidence type="ECO:0000256" key="7">
    <source>
        <dbReference type="ARBA" id="ARBA00022741"/>
    </source>
</evidence>
<keyword evidence="5" id="KW-0597">Phosphoprotein</keyword>
<dbReference type="InterPro" id="IPR003661">
    <property type="entry name" value="HisK_dim/P_dom"/>
</dbReference>
<dbReference type="CDD" id="cd06225">
    <property type="entry name" value="HAMP"/>
    <property type="match status" value="1"/>
</dbReference>
<dbReference type="Gene3D" id="1.10.287.130">
    <property type="match status" value="1"/>
</dbReference>
<accession>A0A1N7IRM5</accession>
<dbReference type="Proteomes" id="UP000186795">
    <property type="component" value="Unassembled WGS sequence"/>
</dbReference>
<dbReference type="CDD" id="cd00075">
    <property type="entry name" value="HATPase"/>
    <property type="match status" value="1"/>
</dbReference>
<dbReference type="GO" id="GO:0005886">
    <property type="term" value="C:plasma membrane"/>
    <property type="evidence" value="ECO:0007669"/>
    <property type="project" value="UniProtKB-SubCell"/>
</dbReference>
<dbReference type="PROSITE" id="PS50885">
    <property type="entry name" value="HAMP"/>
    <property type="match status" value="1"/>
</dbReference>
<dbReference type="InterPro" id="IPR036097">
    <property type="entry name" value="HisK_dim/P_sf"/>
</dbReference>
<dbReference type="SMART" id="SM00387">
    <property type="entry name" value="HATPase_c"/>
    <property type="match status" value="1"/>
</dbReference>
<keyword evidence="13" id="KW-1133">Transmembrane helix</keyword>
<comment type="catalytic activity">
    <reaction evidence="1">
        <text>ATP + protein L-histidine = ADP + protein N-phospho-L-histidine.</text>
        <dbReference type="EC" id="2.7.13.3"/>
    </reaction>
</comment>
<feature type="transmembrane region" description="Helical" evidence="13">
    <location>
        <begin position="145"/>
        <end position="166"/>
    </location>
</feature>
<evidence type="ECO:0000256" key="11">
    <source>
        <dbReference type="ARBA" id="ARBA00023136"/>
    </source>
</evidence>
<dbReference type="InterPro" id="IPR050736">
    <property type="entry name" value="Sensor_HK_Regulatory"/>
</dbReference>
<dbReference type="PRINTS" id="PR00344">
    <property type="entry name" value="BCTRLSENSOR"/>
</dbReference>
<reference evidence="17" key="1">
    <citation type="submission" date="2017-01" db="EMBL/GenBank/DDBJ databases">
        <authorList>
            <person name="Varghese N."/>
            <person name="Submissions S."/>
        </authorList>
    </citation>
    <scope>NUCLEOTIDE SEQUENCE [LARGE SCALE GENOMIC DNA]</scope>
    <source>
        <strain evidence="17">DSM 45196</strain>
    </source>
</reference>
<proteinExistence type="predicted"/>
<dbReference type="AlphaFoldDB" id="A0A1N7IRM5"/>
<keyword evidence="12" id="KW-0175">Coiled coil</keyword>
<feature type="domain" description="HAMP" evidence="15">
    <location>
        <begin position="167"/>
        <end position="219"/>
    </location>
</feature>
<evidence type="ECO:0000256" key="8">
    <source>
        <dbReference type="ARBA" id="ARBA00022777"/>
    </source>
</evidence>
<keyword evidence="8 16" id="KW-0418">Kinase</keyword>
<dbReference type="Gene3D" id="6.10.340.10">
    <property type="match status" value="1"/>
</dbReference>
<dbReference type="Pfam" id="PF00672">
    <property type="entry name" value="HAMP"/>
    <property type="match status" value="1"/>
</dbReference>
<evidence type="ECO:0000259" key="15">
    <source>
        <dbReference type="PROSITE" id="PS50885"/>
    </source>
</evidence>
<dbReference type="InterPro" id="IPR003594">
    <property type="entry name" value="HATPase_dom"/>
</dbReference>
<dbReference type="PANTHER" id="PTHR43711:SF1">
    <property type="entry name" value="HISTIDINE KINASE 1"/>
    <property type="match status" value="1"/>
</dbReference>
<evidence type="ECO:0000256" key="2">
    <source>
        <dbReference type="ARBA" id="ARBA00004651"/>
    </source>
</evidence>
<dbReference type="SMART" id="SM00304">
    <property type="entry name" value="HAMP"/>
    <property type="match status" value="1"/>
</dbReference>
<protein>
    <recommendedName>
        <fullName evidence="3">histidine kinase</fullName>
        <ecNumber evidence="3">2.7.13.3</ecNumber>
    </recommendedName>
</protein>
<keyword evidence="17" id="KW-1185">Reference proteome</keyword>
<keyword evidence="10" id="KW-0902">Two-component regulatory system</keyword>
<dbReference type="SUPFAM" id="SSF47384">
    <property type="entry name" value="Homodimeric domain of signal transducing histidine kinase"/>
    <property type="match status" value="1"/>
</dbReference>
<dbReference type="RefSeq" id="WP_076522938.1">
    <property type="nucleotide sequence ID" value="NZ_CP048103.1"/>
</dbReference>
<evidence type="ECO:0000256" key="6">
    <source>
        <dbReference type="ARBA" id="ARBA00022679"/>
    </source>
</evidence>
<dbReference type="SMART" id="SM00388">
    <property type="entry name" value="HisKA"/>
    <property type="match status" value="1"/>
</dbReference>
<dbReference type="InterPro" id="IPR036890">
    <property type="entry name" value="HATPase_C_sf"/>
</dbReference>
<dbReference type="FunFam" id="3.30.565.10:FF:000006">
    <property type="entry name" value="Sensor histidine kinase WalK"/>
    <property type="match status" value="1"/>
</dbReference>
<dbReference type="Pfam" id="PF00512">
    <property type="entry name" value="HisKA"/>
    <property type="match status" value="1"/>
</dbReference>
<dbReference type="InterPro" id="IPR003660">
    <property type="entry name" value="HAMP_dom"/>
</dbReference>
<dbReference type="EMBL" id="FTOD01000001">
    <property type="protein sequence ID" value="SIS39631.1"/>
    <property type="molecule type" value="Genomic_DNA"/>
</dbReference>
<dbReference type="SUPFAM" id="SSF158472">
    <property type="entry name" value="HAMP domain-like"/>
    <property type="match status" value="1"/>
</dbReference>
<evidence type="ECO:0000256" key="4">
    <source>
        <dbReference type="ARBA" id="ARBA00022475"/>
    </source>
</evidence>
<dbReference type="CDD" id="cd00082">
    <property type="entry name" value="HisKA"/>
    <property type="match status" value="1"/>
</dbReference>
<dbReference type="GO" id="GO:0005524">
    <property type="term" value="F:ATP binding"/>
    <property type="evidence" value="ECO:0007669"/>
    <property type="project" value="UniProtKB-KW"/>
</dbReference>
<evidence type="ECO:0000313" key="16">
    <source>
        <dbReference type="EMBL" id="SIS39631.1"/>
    </source>
</evidence>
<evidence type="ECO:0000256" key="5">
    <source>
        <dbReference type="ARBA" id="ARBA00022553"/>
    </source>
</evidence>
<keyword evidence="4" id="KW-1003">Cell membrane</keyword>
<evidence type="ECO:0000256" key="9">
    <source>
        <dbReference type="ARBA" id="ARBA00022840"/>
    </source>
</evidence>
<feature type="domain" description="Histidine kinase" evidence="14">
    <location>
        <begin position="227"/>
        <end position="442"/>
    </location>
</feature>
<organism evidence="16 17">
    <name type="scientific">Kroppenstedtia eburnea</name>
    <dbReference type="NCBI Taxonomy" id="714067"/>
    <lineage>
        <taxon>Bacteria</taxon>
        <taxon>Bacillati</taxon>
        <taxon>Bacillota</taxon>
        <taxon>Bacilli</taxon>
        <taxon>Bacillales</taxon>
        <taxon>Thermoactinomycetaceae</taxon>
        <taxon>Kroppenstedtia</taxon>
    </lineage>
</organism>
<dbReference type="Pfam" id="PF02518">
    <property type="entry name" value="HATPase_c"/>
    <property type="match status" value="1"/>
</dbReference>
<keyword evidence="11 13" id="KW-0472">Membrane</keyword>
<dbReference type="PANTHER" id="PTHR43711">
    <property type="entry name" value="TWO-COMPONENT HISTIDINE KINASE"/>
    <property type="match status" value="1"/>
</dbReference>
<name>A0A1N7IRM5_9BACL</name>
<gene>
    <name evidence="16" type="ORF">SAMN05421790_101269</name>
</gene>
<feature type="coiled-coil region" evidence="12">
    <location>
        <begin position="207"/>
        <end position="234"/>
    </location>
</feature>
<dbReference type="InterPro" id="IPR004358">
    <property type="entry name" value="Sig_transdc_His_kin-like_C"/>
</dbReference>
<dbReference type="InterPro" id="IPR005467">
    <property type="entry name" value="His_kinase_dom"/>
</dbReference>
<keyword evidence="6" id="KW-0808">Transferase</keyword>
<sequence length="461" mass="51325">MSVTRKLFITIAAFIVAMCLVFAFVTQIVLKDILDVMVEASRKEKVEYLSGLFVDHYEKNGGSWEGVQQLQIGRNIDRNAGLLLLSREGERLYHAGSVPDQTITLFGIRSRIPKEGKTVAFLYYYDPEVAHLSKLRMGIRDSTTVLLIAGAIIFLLISLPVAYWLSKRLTAPLRLMIPAIDRLGKGELGIQAPVVSRDEYGKTAKAFNQMSKQLQQAEEARKNLVADVAHELRTPLTVLQGKLEWIQQRGQPVRPENLLPLQDELIRLNRLVDDLHQLSLAEAKKLPLDQKPTDLPVLLRRIIDRIQPDADRKGVEIRLHCDAGIPPISVDPHRITQVFLNLLTNALRYTPPGGSVKVDITKKKEGLQIQVSDTGVGIPPEHLPHLFNRFYRTDESRARNRGGMGLGLAIAREFVLAHHGTIEVESAPDQGTTFIVELPFQGIEGASADFAATGSRNGKVT</sequence>
<dbReference type="EC" id="2.7.13.3" evidence="3"/>
<evidence type="ECO:0000256" key="3">
    <source>
        <dbReference type="ARBA" id="ARBA00012438"/>
    </source>
</evidence>
<evidence type="ECO:0000256" key="10">
    <source>
        <dbReference type="ARBA" id="ARBA00023012"/>
    </source>
</evidence>
<dbReference type="GO" id="GO:0000155">
    <property type="term" value="F:phosphorelay sensor kinase activity"/>
    <property type="evidence" value="ECO:0007669"/>
    <property type="project" value="InterPro"/>
</dbReference>
<dbReference type="Gene3D" id="3.30.565.10">
    <property type="entry name" value="Histidine kinase-like ATPase, C-terminal domain"/>
    <property type="match status" value="1"/>
</dbReference>
<evidence type="ECO:0000256" key="13">
    <source>
        <dbReference type="SAM" id="Phobius"/>
    </source>
</evidence>
<keyword evidence="7" id="KW-0547">Nucleotide-binding</keyword>